<dbReference type="Proteomes" id="UP000732105">
    <property type="component" value="Unassembled WGS sequence"/>
</dbReference>
<evidence type="ECO:0000313" key="2">
    <source>
        <dbReference type="EMBL" id="NOU58670.1"/>
    </source>
</evidence>
<accession>A0ABX1WRS4</accession>
<dbReference type="EMBL" id="RZNH01000002">
    <property type="protein sequence ID" value="NOU58670.1"/>
    <property type="molecule type" value="Genomic_DNA"/>
</dbReference>
<proteinExistence type="predicted"/>
<comment type="caution">
    <text evidence="2">The sequence shown here is derived from an EMBL/GenBank/DDBJ whole genome shotgun (WGS) entry which is preliminary data.</text>
</comment>
<protein>
    <submittedName>
        <fullName evidence="2">Uncharacterized protein</fullName>
    </submittedName>
</protein>
<keyword evidence="3" id="KW-1185">Reference proteome</keyword>
<reference evidence="2 3" key="1">
    <citation type="submission" date="2018-12" db="EMBL/GenBank/DDBJ databases">
        <title>Marinifilum JC070 sp. nov., a marine bacterium isolated from Yongle Blue Hole in the South China Sea.</title>
        <authorList>
            <person name="Fu T."/>
        </authorList>
    </citation>
    <scope>NUCLEOTIDE SEQUENCE [LARGE SCALE GENOMIC DNA]</scope>
    <source>
        <strain evidence="2 3">JC070</strain>
    </source>
</reference>
<name>A0ABX1WRS4_9BACT</name>
<organism evidence="2 3">
    <name type="scientific">Marinifilum caeruleilacunae</name>
    <dbReference type="NCBI Taxonomy" id="2499076"/>
    <lineage>
        <taxon>Bacteria</taxon>
        <taxon>Pseudomonadati</taxon>
        <taxon>Bacteroidota</taxon>
        <taxon>Bacteroidia</taxon>
        <taxon>Marinilabiliales</taxon>
        <taxon>Marinifilaceae</taxon>
    </lineage>
</organism>
<feature type="signal peptide" evidence="1">
    <location>
        <begin position="1"/>
        <end position="18"/>
    </location>
</feature>
<gene>
    <name evidence="2" type="ORF">ELS83_02485</name>
</gene>
<evidence type="ECO:0000256" key="1">
    <source>
        <dbReference type="SAM" id="SignalP"/>
    </source>
</evidence>
<keyword evidence="1" id="KW-0732">Signal</keyword>
<dbReference type="RefSeq" id="WP_171593937.1">
    <property type="nucleotide sequence ID" value="NZ_RZNH01000002.1"/>
</dbReference>
<feature type="chain" id="PRO_5045814547" evidence="1">
    <location>
        <begin position="19"/>
        <end position="203"/>
    </location>
</feature>
<sequence>MRILFVFSLLLISLTISAQQQPRKIPQEYLDYDYLTHEYEHLNKDYKINIPSAKFDSIVTKFRFIPERIDSWKDSLGVVLVGEFGNWDQGRIASNRITYSHLKSSYYLWITPEEAKQMAEKRGFKHPYRFYEYFRFHKDKWDDEMKQFMKDLRDKVAKASERSNVAELNQRKFLSEALKINPKRIEDFLKVREQRMKERRTRR</sequence>
<evidence type="ECO:0000313" key="3">
    <source>
        <dbReference type="Proteomes" id="UP000732105"/>
    </source>
</evidence>